<dbReference type="PANTHER" id="PTHR43861">
    <property type="entry name" value="TRANS-ACONITATE 2-METHYLTRANSFERASE-RELATED"/>
    <property type="match status" value="1"/>
</dbReference>
<dbReference type="InterPro" id="IPR041698">
    <property type="entry name" value="Methyltransf_25"/>
</dbReference>
<dbReference type="Pfam" id="PF13649">
    <property type="entry name" value="Methyltransf_25"/>
    <property type="match status" value="1"/>
</dbReference>
<evidence type="ECO:0000256" key="1">
    <source>
        <dbReference type="ARBA" id="ARBA00022679"/>
    </source>
</evidence>
<feature type="compositionally biased region" description="Basic and acidic residues" evidence="2">
    <location>
        <begin position="1"/>
        <end position="18"/>
    </location>
</feature>
<reference evidence="4 5" key="1">
    <citation type="submission" date="2020-07" db="EMBL/GenBank/DDBJ databases">
        <title>Sequencing the genomes of 1000 actinobacteria strains.</title>
        <authorList>
            <person name="Klenk H.-P."/>
        </authorList>
    </citation>
    <scope>NUCLEOTIDE SEQUENCE [LARGE SCALE GENOMIC DNA]</scope>
    <source>
        <strain evidence="4 5">DSM 100723</strain>
    </source>
</reference>
<organism evidence="4 5">
    <name type="scientific">Microlunatus kandeliicorticis</name>
    <dbReference type="NCBI Taxonomy" id="1759536"/>
    <lineage>
        <taxon>Bacteria</taxon>
        <taxon>Bacillati</taxon>
        <taxon>Actinomycetota</taxon>
        <taxon>Actinomycetes</taxon>
        <taxon>Propionibacteriales</taxon>
        <taxon>Propionibacteriaceae</taxon>
        <taxon>Microlunatus</taxon>
    </lineage>
</organism>
<dbReference type="InterPro" id="IPR029063">
    <property type="entry name" value="SAM-dependent_MTases_sf"/>
</dbReference>
<sequence length="238" mass="26002">MTTAHDHGHEQAHDHGHVDGSGIAGDPTAVRFTEEFWEERYGSRPSVWSGRPNPHLVGEVGALRPGRAVDVGCGEGADAIWLARQGWQVLALDWSRTALDRGRRAAEQVGAEVAARISWRHQDLVTWQPEPDSADLVNSQFLHLPPGQLMPLFGRLAGAVRPGGTLLIVGHHVSDLETTMPRPHVPELFFSGDDLTALLDPAAWDVRADGAVPRSATDPDGREITIRDTVFRAVRRPL</sequence>
<feature type="region of interest" description="Disordered" evidence="2">
    <location>
        <begin position="1"/>
        <end position="25"/>
    </location>
</feature>
<gene>
    <name evidence="4" type="ORF">FHX74_002355</name>
</gene>
<protein>
    <submittedName>
        <fullName evidence="4">SAM-dependent methyltransferase</fullName>
    </submittedName>
</protein>
<evidence type="ECO:0000256" key="2">
    <source>
        <dbReference type="SAM" id="MobiDB-lite"/>
    </source>
</evidence>
<keyword evidence="1 4" id="KW-0808">Transferase</keyword>
<dbReference type="Gene3D" id="3.40.50.150">
    <property type="entry name" value="Vaccinia Virus protein VP39"/>
    <property type="match status" value="1"/>
</dbReference>
<evidence type="ECO:0000259" key="3">
    <source>
        <dbReference type="Pfam" id="PF13649"/>
    </source>
</evidence>
<dbReference type="GO" id="GO:0008168">
    <property type="term" value="F:methyltransferase activity"/>
    <property type="evidence" value="ECO:0007669"/>
    <property type="project" value="UniProtKB-KW"/>
</dbReference>
<dbReference type="EMBL" id="JACGWT010000003">
    <property type="protein sequence ID" value="MBA8794736.1"/>
    <property type="molecule type" value="Genomic_DNA"/>
</dbReference>
<dbReference type="RefSeq" id="WP_182560281.1">
    <property type="nucleotide sequence ID" value="NZ_JACGWT010000003.1"/>
</dbReference>
<keyword evidence="5" id="KW-1185">Reference proteome</keyword>
<accession>A0A7W3IT40</accession>
<evidence type="ECO:0000313" key="4">
    <source>
        <dbReference type="EMBL" id="MBA8794736.1"/>
    </source>
</evidence>
<dbReference type="AlphaFoldDB" id="A0A7W3IT40"/>
<feature type="domain" description="Methyltransferase" evidence="3">
    <location>
        <begin position="69"/>
        <end position="164"/>
    </location>
</feature>
<keyword evidence="4" id="KW-0489">Methyltransferase</keyword>
<proteinExistence type="predicted"/>
<dbReference type="CDD" id="cd02440">
    <property type="entry name" value="AdoMet_MTases"/>
    <property type="match status" value="1"/>
</dbReference>
<dbReference type="SUPFAM" id="SSF53335">
    <property type="entry name" value="S-adenosyl-L-methionine-dependent methyltransferases"/>
    <property type="match status" value="1"/>
</dbReference>
<dbReference type="PANTHER" id="PTHR43861:SF3">
    <property type="entry name" value="PUTATIVE (AFU_ORTHOLOGUE AFUA_2G14390)-RELATED"/>
    <property type="match status" value="1"/>
</dbReference>
<evidence type="ECO:0000313" key="5">
    <source>
        <dbReference type="Proteomes" id="UP000523079"/>
    </source>
</evidence>
<comment type="caution">
    <text evidence="4">The sequence shown here is derived from an EMBL/GenBank/DDBJ whole genome shotgun (WGS) entry which is preliminary data.</text>
</comment>
<dbReference type="Proteomes" id="UP000523079">
    <property type="component" value="Unassembled WGS sequence"/>
</dbReference>
<name>A0A7W3IT40_9ACTN</name>
<dbReference type="GO" id="GO:0032259">
    <property type="term" value="P:methylation"/>
    <property type="evidence" value="ECO:0007669"/>
    <property type="project" value="UniProtKB-KW"/>
</dbReference>